<feature type="transmembrane region" description="Helical" evidence="1">
    <location>
        <begin position="44"/>
        <end position="64"/>
    </location>
</feature>
<name>A0A3A1QTQ8_9BACI</name>
<evidence type="ECO:0000256" key="1">
    <source>
        <dbReference type="SAM" id="Phobius"/>
    </source>
</evidence>
<feature type="transmembrane region" description="Helical" evidence="1">
    <location>
        <begin position="126"/>
        <end position="145"/>
    </location>
</feature>
<evidence type="ECO:0000313" key="3">
    <source>
        <dbReference type="Proteomes" id="UP000265801"/>
    </source>
</evidence>
<dbReference type="EMBL" id="QXIR01000027">
    <property type="protein sequence ID" value="RIW30154.1"/>
    <property type="molecule type" value="Genomic_DNA"/>
</dbReference>
<feature type="transmembrane region" description="Helical" evidence="1">
    <location>
        <begin position="281"/>
        <end position="301"/>
    </location>
</feature>
<feature type="transmembrane region" description="Helical" evidence="1">
    <location>
        <begin position="20"/>
        <end position="38"/>
    </location>
</feature>
<evidence type="ECO:0000313" key="2">
    <source>
        <dbReference type="EMBL" id="RIW30154.1"/>
    </source>
</evidence>
<organism evidence="2 3">
    <name type="scientific">Bacillus salacetis</name>
    <dbReference type="NCBI Taxonomy" id="2315464"/>
    <lineage>
        <taxon>Bacteria</taxon>
        <taxon>Bacillati</taxon>
        <taxon>Bacillota</taxon>
        <taxon>Bacilli</taxon>
        <taxon>Bacillales</taxon>
        <taxon>Bacillaceae</taxon>
        <taxon>Bacillus</taxon>
    </lineage>
</organism>
<evidence type="ECO:0008006" key="4">
    <source>
        <dbReference type="Google" id="ProtNLM"/>
    </source>
</evidence>
<dbReference type="OrthoDB" id="2453008at2"/>
<feature type="transmembrane region" description="Helical" evidence="1">
    <location>
        <begin position="222"/>
        <end position="240"/>
    </location>
</feature>
<accession>A0A3A1QTQ8</accession>
<keyword evidence="1" id="KW-1133">Transmembrane helix</keyword>
<keyword evidence="1" id="KW-0472">Membrane</keyword>
<proteinExistence type="predicted"/>
<keyword evidence="3" id="KW-1185">Reference proteome</keyword>
<sequence length="429" mass="49664">MEAAEQKIRLKRKNAYYSRVSIKLIADALMLSALLTFFADEYFFLYRCIPFISLSLLLTFPFIWMGIDSSRVFNLIFTGIGLTLFLTGQFFLGFPWWLSLFILLMLHWRVSLHLEEERDSRFDLGGGYIGTLLIVALISWAYQNIYEKQPPVFVLSIFMFGMLLYTAGTYIVRYIESSEHSKKTSRIKSAKLPIVYSGVLVGFCVLAAVMSKSVSGLLNKGFGWMFWLLSFLIEPIWIIIDWVMGMLPGSVSEGWESLRNSDEAPSEITQEQLQNGGDLSFAWWDEALAGLLLLVIILYVWRSFRNKGWKEEDESRRNAGYSSFKESILPGRGKVIQDVMYSSPDSEVRKSIFMLEKLAEEKKRPRQNGETIQEWFSRMGFQEGWEFYHIYEAARYGDQEIPPDKLALFKQGIERAVNRIEQNEFSKKP</sequence>
<protein>
    <recommendedName>
        <fullName evidence="4">DUF4129 domain-containing protein</fullName>
    </recommendedName>
</protein>
<feature type="transmembrane region" description="Helical" evidence="1">
    <location>
        <begin position="76"/>
        <end position="106"/>
    </location>
</feature>
<feature type="transmembrane region" description="Helical" evidence="1">
    <location>
        <begin position="192"/>
        <end position="210"/>
    </location>
</feature>
<dbReference type="Proteomes" id="UP000265801">
    <property type="component" value="Unassembled WGS sequence"/>
</dbReference>
<dbReference type="RefSeq" id="WP_119548531.1">
    <property type="nucleotide sequence ID" value="NZ_QXIR01000027.1"/>
</dbReference>
<keyword evidence="1" id="KW-0812">Transmembrane</keyword>
<comment type="caution">
    <text evidence="2">The sequence shown here is derived from an EMBL/GenBank/DDBJ whole genome shotgun (WGS) entry which is preliminary data.</text>
</comment>
<gene>
    <name evidence="2" type="ORF">D3H55_17055</name>
</gene>
<dbReference type="AlphaFoldDB" id="A0A3A1QTQ8"/>
<feature type="transmembrane region" description="Helical" evidence="1">
    <location>
        <begin position="152"/>
        <end position="172"/>
    </location>
</feature>
<reference evidence="2 3" key="1">
    <citation type="submission" date="2018-09" db="EMBL/GenBank/DDBJ databases">
        <title>Bacillus saliacetes sp. nov., isolated from Thai shrimp paste (Ka-pi).</title>
        <authorList>
            <person name="Daroonpunt R."/>
            <person name="Tanasupawat S."/>
            <person name="Yiamsombut S."/>
        </authorList>
    </citation>
    <scope>NUCLEOTIDE SEQUENCE [LARGE SCALE GENOMIC DNA]</scope>
    <source>
        <strain evidence="2 3">SKP7-4</strain>
    </source>
</reference>